<dbReference type="PANTHER" id="PTHR43370">
    <property type="entry name" value="SUGAR ABC TRANSPORTER INTEGRAL MEMBRANE PROTEIN-RELATED"/>
    <property type="match status" value="1"/>
</dbReference>
<comment type="subcellular location">
    <subcellularLocation>
        <location evidence="1">Cell membrane</location>
        <topology evidence="1">Multi-pass membrane protein</topology>
    </subcellularLocation>
</comment>
<evidence type="ECO:0000256" key="5">
    <source>
        <dbReference type="ARBA" id="ARBA00023136"/>
    </source>
</evidence>
<evidence type="ECO:0000256" key="4">
    <source>
        <dbReference type="ARBA" id="ARBA00022989"/>
    </source>
</evidence>
<keyword evidence="8" id="KW-1185">Reference proteome</keyword>
<feature type="transmembrane region" description="Helical" evidence="6">
    <location>
        <begin position="258"/>
        <end position="278"/>
    </location>
</feature>
<dbReference type="Proteomes" id="UP000460435">
    <property type="component" value="Unassembled WGS sequence"/>
</dbReference>
<name>A0A7K3M5G2_9ACTN</name>
<feature type="transmembrane region" description="Helical" evidence="6">
    <location>
        <begin position="101"/>
        <end position="122"/>
    </location>
</feature>
<dbReference type="RefSeq" id="WP_162451490.1">
    <property type="nucleotide sequence ID" value="NZ_WLZY01000005.1"/>
</dbReference>
<feature type="transmembrane region" description="Helical" evidence="6">
    <location>
        <begin position="20"/>
        <end position="37"/>
    </location>
</feature>
<evidence type="ECO:0000313" key="8">
    <source>
        <dbReference type="Proteomes" id="UP000460435"/>
    </source>
</evidence>
<evidence type="ECO:0000256" key="3">
    <source>
        <dbReference type="ARBA" id="ARBA00022692"/>
    </source>
</evidence>
<evidence type="ECO:0000256" key="6">
    <source>
        <dbReference type="SAM" id="Phobius"/>
    </source>
</evidence>
<protein>
    <submittedName>
        <fullName evidence="7">ABC transporter permease</fullName>
    </submittedName>
</protein>
<dbReference type="GO" id="GO:0005886">
    <property type="term" value="C:plasma membrane"/>
    <property type="evidence" value="ECO:0007669"/>
    <property type="project" value="UniProtKB-SubCell"/>
</dbReference>
<sequence length="418" mass="43458">MPIQTEPDGVKYQVSRVQKALLIAGLGLVAISAVRVITGETVLTSSGTARAMLTLALPIAMCALGGLVAERAGVINIGLEGMMILGTWGAGFGGWQYGPWGALLGALIGGALGGLLHALATVTFGVDHIVSGVAINLVAAGLVRFLSEAVYADSTEGGGPTMSPPLGSVDTFNIPILSSGPNLLRRLEDTDLPVLSDLGGILHGLTSGLTVFTLIIVAMIPLAWFVLWRTAFGLRLRSAGESPVAAESLGVNVYKMKYLAVTASGALAGLGGFMLVMFEQSYREGQTGGRGYIGLAAMIFGNWRPGGLLAGSGLFGYADAVRLRASTSAAVLALLLLVGLILAAVGVWDLYRRRYVLSAVLLVLAGATILAWGTLDALPREVTTMTPYLVTLAVLATATQRLRPPAADGMRYRRGEEH</sequence>
<dbReference type="CDD" id="cd06580">
    <property type="entry name" value="TM_PBP1_transp_TpRbsC_like"/>
    <property type="match status" value="1"/>
</dbReference>
<keyword evidence="5 6" id="KW-0472">Membrane</keyword>
<gene>
    <name evidence="7" type="ORF">F7O44_15935</name>
</gene>
<dbReference type="AlphaFoldDB" id="A0A7K3M5G2"/>
<evidence type="ECO:0000256" key="1">
    <source>
        <dbReference type="ARBA" id="ARBA00004651"/>
    </source>
</evidence>
<feature type="transmembrane region" description="Helical" evidence="6">
    <location>
        <begin position="329"/>
        <end position="348"/>
    </location>
</feature>
<evidence type="ECO:0000256" key="2">
    <source>
        <dbReference type="ARBA" id="ARBA00022475"/>
    </source>
</evidence>
<comment type="caution">
    <text evidence="7">The sequence shown here is derived from an EMBL/GenBank/DDBJ whole genome shotgun (WGS) entry which is preliminary data.</text>
</comment>
<feature type="transmembrane region" description="Helical" evidence="6">
    <location>
        <begin position="129"/>
        <end position="147"/>
    </location>
</feature>
<keyword evidence="3 6" id="KW-0812">Transmembrane</keyword>
<accession>A0A7K3M5G2</accession>
<dbReference type="PANTHER" id="PTHR43370:SF1">
    <property type="entry name" value="GUANOSINE ABC TRANSPORTER PERMEASE PROTEIN NUPQ"/>
    <property type="match status" value="1"/>
</dbReference>
<dbReference type="InterPro" id="IPR001851">
    <property type="entry name" value="ABC_transp_permease"/>
</dbReference>
<dbReference type="Pfam" id="PF02653">
    <property type="entry name" value="BPD_transp_2"/>
    <property type="match status" value="1"/>
</dbReference>
<dbReference type="GO" id="GO:0022857">
    <property type="term" value="F:transmembrane transporter activity"/>
    <property type="evidence" value="ECO:0007669"/>
    <property type="project" value="InterPro"/>
</dbReference>
<keyword evidence="2" id="KW-1003">Cell membrane</keyword>
<keyword evidence="4 6" id="KW-1133">Transmembrane helix</keyword>
<feature type="transmembrane region" description="Helical" evidence="6">
    <location>
        <begin position="75"/>
        <end position="95"/>
    </location>
</feature>
<evidence type="ECO:0000313" key="7">
    <source>
        <dbReference type="EMBL" id="NDL58559.1"/>
    </source>
</evidence>
<organism evidence="7 8">
    <name type="scientific">Phytoactinopolyspora mesophila</name>
    <dbReference type="NCBI Taxonomy" id="2650750"/>
    <lineage>
        <taxon>Bacteria</taxon>
        <taxon>Bacillati</taxon>
        <taxon>Actinomycetota</taxon>
        <taxon>Actinomycetes</taxon>
        <taxon>Jiangellales</taxon>
        <taxon>Jiangellaceae</taxon>
        <taxon>Phytoactinopolyspora</taxon>
    </lineage>
</organism>
<feature type="transmembrane region" description="Helical" evidence="6">
    <location>
        <begin position="201"/>
        <end position="227"/>
    </location>
</feature>
<feature type="transmembrane region" description="Helical" evidence="6">
    <location>
        <begin position="355"/>
        <end position="373"/>
    </location>
</feature>
<feature type="transmembrane region" description="Helical" evidence="6">
    <location>
        <begin position="49"/>
        <end position="68"/>
    </location>
</feature>
<dbReference type="EMBL" id="WLZY01000005">
    <property type="protein sequence ID" value="NDL58559.1"/>
    <property type="molecule type" value="Genomic_DNA"/>
</dbReference>
<reference evidence="7 8" key="1">
    <citation type="submission" date="2019-11" db="EMBL/GenBank/DDBJ databases">
        <authorList>
            <person name="Li X.-J."/>
            <person name="Feng X.-M."/>
        </authorList>
    </citation>
    <scope>NUCLEOTIDE SEQUENCE [LARGE SCALE GENOMIC DNA]</scope>
    <source>
        <strain evidence="7 8">XMNu-373</strain>
    </source>
</reference>
<proteinExistence type="predicted"/>